<dbReference type="InterPro" id="IPR011009">
    <property type="entry name" value="Kinase-like_dom_sf"/>
</dbReference>
<dbReference type="EnsemblProtists" id="EOD34775">
    <property type="protein sequence ID" value="EOD34775"/>
    <property type="gene ID" value="EMIHUDRAFT_228312"/>
</dbReference>
<dbReference type="KEGG" id="ehx:EMIHUDRAFT_228312"/>
<evidence type="ECO:0000313" key="2">
    <source>
        <dbReference type="EnsemblProtists" id="EOD34775"/>
    </source>
</evidence>
<dbReference type="GeneID" id="17280046"/>
<keyword evidence="1" id="KW-0547">Nucleotide-binding</keyword>
<dbReference type="Gene3D" id="3.30.200.20">
    <property type="entry name" value="Phosphorylase Kinase, domain 1"/>
    <property type="match status" value="1"/>
</dbReference>
<protein>
    <recommendedName>
        <fullName evidence="4">Protein kinase domain-containing protein</fullName>
    </recommendedName>
</protein>
<keyword evidence="1" id="KW-0067">ATP-binding</keyword>
<name>A0A0D3KG90_EMIH1</name>
<dbReference type="PaxDb" id="2903-EOD34775"/>
<accession>A0A0D3KG90</accession>
<dbReference type="SUPFAM" id="SSF56112">
    <property type="entry name" value="Protein kinase-like (PK-like)"/>
    <property type="match status" value="1"/>
</dbReference>
<dbReference type="Proteomes" id="UP000013827">
    <property type="component" value="Unassembled WGS sequence"/>
</dbReference>
<sequence length="52" mass="5929">MPSCRADFEWGPRLGTGAYGSVFRVRRFADGLQYVVKETVDRLVDESTAVYR</sequence>
<proteinExistence type="predicted"/>
<reference evidence="2" key="2">
    <citation type="submission" date="2024-10" db="UniProtKB">
        <authorList>
            <consortium name="EnsemblProtists"/>
        </authorList>
    </citation>
    <scope>IDENTIFICATION</scope>
</reference>
<dbReference type="InterPro" id="IPR017441">
    <property type="entry name" value="Protein_kinase_ATP_BS"/>
</dbReference>
<organism evidence="2 3">
    <name type="scientific">Emiliania huxleyi (strain CCMP1516)</name>
    <dbReference type="NCBI Taxonomy" id="280463"/>
    <lineage>
        <taxon>Eukaryota</taxon>
        <taxon>Haptista</taxon>
        <taxon>Haptophyta</taxon>
        <taxon>Prymnesiophyceae</taxon>
        <taxon>Isochrysidales</taxon>
        <taxon>Noelaerhabdaceae</taxon>
        <taxon>Emiliania</taxon>
    </lineage>
</organism>
<dbReference type="RefSeq" id="XP_005787204.1">
    <property type="nucleotide sequence ID" value="XM_005787147.1"/>
</dbReference>
<keyword evidence="3" id="KW-1185">Reference proteome</keyword>
<dbReference type="GO" id="GO:0005524">
    <property type="term" value="F:ATP binding"/>
    <property type="evidence" value="ECO:0007669"/>
    <property type="project" value="UniProtKB-UniRule"/>
</dbReference>
<evidence type="ECO:0000313" key="3">
    <source>
        <dbReference type="Proteomes" id="UP000013827"/>
    </source>
</evidence>
<reference evidence="3" key="1">
    <citation type="journal article" date="2013" name="Nature">
        <title>Pan genome of the phytoplankton Emiliania underpins its global distribution.</title>
        <authorList>
            <person name="Read B.A."/>
            <person name="Kegel J."/>
            <person name="Klute M.J."/>
            <person name="Kuo A."/>
            <person name="Lefebvre S.C."/>
            <person name="Maumus F."/>
            <person name="Mayer C."/>
            <person name="Miller J."/>
            <person name="Monier A."/>
            <person name="Salamov A."/>
            <person name="Young J."/>
            <person name="Aguilar M."/>
            <person name="Claverie J.M."/>
            <person name="Frickenhaus S."/>
            <person name="Gonzalez K."/>
            <person name="Herman E.K."/>
            <person name="Lin Y.C."/>
            <person name="Napier J."/>
            <person name="Ogata H."/>
            <person name="Sarno A.F."/>
            <person name="Shmutz J."/>
            <person name="Schroeder D."/>
            <person name="de Vargas C."/>
            <person name="Verret F."/>
            <person name="von Dassow P."/>
            <person name="Valentin K."/>
            <person name="Van de Peer Y."/>
            <person name="Wheeler G."/>
            <person name="Dacks J.B."/>
            <person name="Delwiche C.F."/>
            <person name="Dyhrman S.T."/>
            <person name="Glockner G."/>
            <person name="John U."/>
            <person name="Richards T."/>
            <person name="Worden A.Z."/>
            <person name="Zhang X."/>
            <person name="Grigoriev I.V."/>
            <person name="Allen A.E."/>
            <person name="Bidle K."/>
            <person name="Borodovsky M."/>
            <person name="Bowler C."/>
            <person name="Brownlee C."/>
            <person name="Cock J.M."/>
            <person name="Elias M."/>
            <person name="Gladyshev V.N."/>
            <person name="Groth M."/>
            <person name="Guda C."/>
            <person name="Hadaegh A."/>
            <person name="Iglesias-Rodriguez M.D."/>
            <person name="Jenkins J."/>
            <person name="Jones B.M."/>
            <person name="Lawson T."/>
            <person name="Leese F."/>
            <person name="Lindquist E."/>
            <person name="Lobanov A."/>
            <person name="Lomsadze A."/>
            <person name="Malik S.B."/>
            <person name="Marsh M.E."/>
            <person name="Mackinder L."/>
            <person name="Mock T."/>
            <person name="Mueller-Roeber B."/>
            <person name="Pagarete A."/>
            <person name="Parker M."/>
            <person name="Probert I."/>
            <person name="Quesneville H."/>
            <person name="Raines C."/>
            <person name="Rensing S.A."/>
            <person name="Riano-Pachon D.M."/>
            <person name="Richier S."/>
            <person name="Rokitta S."/>
            <person name="Shiraiwa Y."/>
            <person name="Soanes D.M."/>
            <person name="van der Giezen M."/>
            <person name="Wahlund T.M."/>
            <person name="Williams B."/>
            <person name="Wilson W."/>
            <person name="Wolfe G."/>
            <person name="Wurch L.L."/>
        </authorList>
    </citation>
    <scope>NUCLEOTIDE SEQUENCE</scope>
</reference>
<evidence type="ECO:0000256" key="1">
    <source>
        <dbReference type="PROSITE-ProRule" id="PRU10141"/>
    </source>
</evidence>
<evidence type="ECO:0008006" key="4">
    <source>
        <dbReference type="Google" id="ProtNLM"/>
    </source>
</evidence>
<feature type="binding site" evidence="1">
    <location>
        <position position="37"/>
    </location>
    <ligand>
        <name>ATP</name>
        <dbReference type="ChEBI" id="CHEBI:30616"/>
    </ligand>
</feature>
<dbReference type="HOGENOM" id="CLU_3091320_0_0_1"/>
<dbReference type="PROSITE" id="PS00107">
    <property type="entry name" value="PROTEIN_KINASE_ATP"/>
    <property type="match status" value="1"/>
</dbReference>
<dbReference type="AlphaFoldDB" id="A0A0D3KG90"/>